<proteinExistence type="predicted"/>
<dbReference type="RefSeq" id="XP_018388029.1">
    <property type="nucleotide sequence ID" value="XM_018529662.1"/>
</dbReference>
<reference evidence="4" key="2">
    <citation type="journal article" date="2019" name="bioRxiv">
        <title>Genomics, evolutionary history and diagnostics of the Alternaria alternata species group including apple and Asian pear pathotypes.</title>
        <authorList>
            <person name="Armitage A.D."/>
            <person name="Cockerton H.M."/>
            <person name="Sreenivasaprasad S."/>
            <person name="Woodhall J.W."/>
            <person name="Lane C.R."/>
            <person name="Harrison R.J."/>
            <person name="Clarkson J.P."/>
        </authorList>
    </citation>
    <scope>NUCLEOTIDE SEQUENCE [LARGE SCALE GENOMIC DNA]</scope>
    <source>
        <strain evidence="4">FERA 1177</strain>
    </source>
</reference>
<reference evidence="2" key="3">
    <citation type="journal article" date="2019" name="J. ISSAAS">
        <title>Genomics, evolutionary history and diagnostics of the Alternaria alternata species group including apple and Asian pear pathotypes.</title>
        <authorList>
            <person name="Armitage A.D."/>
            <person name="Cockerton H.M."/>
            <person name="Sreenivasaprasad S."/>
            <person name="Woodhall J."/>
            <person name="Lane C."/>
            <person name="Harrison R.J."/>
            <person name="Clarkson J.P."/>
        </authorList>
    </citation>
    <scope>NUCLEOTIDE SEQUENCE</scope>
    <source>
        <strain evidence="2">FERA 1177</strain>
    </source>
</reference>
<evidence type="ECO:0000313" key="2">
    <source>
        <dbReference type="EMBL" id="RYN81003.1"/>
    </source>
</evidence>
<name>A0A177DT44_ALTAL</name>
<evidence type="ECO:0000313" key="3">
    <source>
        <dbReference type="Proteomes" id="UP000077248"/>
    </source>
</evidence>
<evidence type="ECO:0000313" key="1">
    <source>
        <dbReference type="EMBL" id="OAG22608.1"/>
    </source>
</evidence>
<dbReference type="OMA" id="WANAQRW"/>
<reference evidence="1 3" key="1">
    <citation type="submission" date="2016-05" db="EMBL/GenBank/DDBJ databases">
        <title>Comparative analysis of secretome profiles of manganese(II)-oxidizing ascomycete fungi.</title>
        <authorList>
            <consortium name="DOE Joint Genome Institute"/>
            <person name="Zeiner C.A."/>
            <person name="Purvine S.O."/>
            <person name="Zink E.M."/>
            <person name="Wu S."/>
            <person name="Pasa-Tolic L."/>
            <person name="Chaput D.L."/>
            <person name="Haridas S."/>
            <person name="Grigoriev I.V."/>
            <person name="Santelli C.M."/>
            <person name="Hansel C.M."/>
        </authorList>
    </citation>
    <scope>NUCLEOTIDE SEQUENCE [LARGE SCALE GENOMIC DNA]</scope>
    <source>
        <strain evidence="1 3">SRC1lrK2f</strain>
    </source>
</reference>
<gene>
    <name evidence="2" type="ORF">AA0117_g2721</name>
    <name evidence="1" type="ORF">CC77DRAFT_1093096</name>
</gene>
<evidence type="ECO:0000313" key="4">
    <source>
        <dbReference type="Proteomes" id="UP000291422"/>
    </source>
</evidence>
<dbReference type="KEGG" id="aalt:CC77DRAFT_1093096"/>
<accession>A0A177DT44</accession>
<dbReference type="VEuPathDB" id="FungiDB:CC77DRAFT_1093096"/>
<dbReference type="GeneID" id="29115256"/>
<dbReference type="EMBL" id="PDXD01000003">
    <property type="protein sequence ID" value="RYN81003.1"/>
    <property type="molecule type" value="Genomic_DNA"/>
</dbReference>
<sequence length="82" mass="8475">MSHNTPDSLLKLAADLNKLGGELCAIGGKLAQAATTLEQEAANVALTNAQRWGVDVQVAVRAGPHGQWTGQGNEIVVNGAKK</sequence>
<dbReference type="Proteomes" id="UP000291422">
    <property type="component" value="Unassembled WGS sequence"/>
</dbReference>
<dbReference type="AlphaFoldDB" id="A0A177DT44"/>
<dbReference type="EMBL" id="KV441474">
    <property type="protein sequence ID" value="OAG22608.1"/>
    <property type="molecule type" value="Genomic_DNA"/>
</dbReference>
<protein>
    <submittedName>
        <fullName evidence="1">Uncharacterized protein</fullName>
    </submittedName>
</protein>
<dbReference type="Proteomes" id="UP000077248">
    <property type="component" value="Unassembled WGS sequence"/>
</dbReference>
<organism evidence="1 3">
    <name type="scientific">Alternaria alternata</name>
    <name type="common">Alternaria rot fungus</name>
    <name type="synonym">Torula alternata</name>
    <dbReference type="NCBI Taxonomy" id="5599"/>
    <lineage>
        <taxon>Eukaryota</taxon>
        <taxon>Fungi</taxon>
        <taxon>Dikarya</taxon>
        <taxon>Ascomycota</taxon>
        <taxon>Pezizomycotina</taxon>
        <taxon>Dothideomycetes</taxon>
        <taxon>Pleosporomycetidae</taxon>
        <taxon>Pleosporales</taxon>
        <taxon>Pleosporineae</taxon>
        <taxon>Pleosporaceae</taxon>
        <taxon>Alternaria</taxon>
        <taxon>Alternaria sect. Alternaria</taxon>
        <taxon>Alternaria alternata complex</taxon>
    </lineage>
</organism>
<keyword evidence="3" id="KW-1185">Reference proteome</keyword>